<evidence type="ECO:0000313" key="2">
    <source>
        <dbReference type="Proteomes" id="UP000005950"/>
    </source>
</evidence>
<dbReference type="HOGENOM" id="CLU_3234565_0_0_9"/>
<reference evidence="1 2" key="2">
    <citation type="submission" date="2009-02" db="EMBL/GenBank/DDBJ databases">
        <title>Draft genome sequence of Holdemania filiformis DSM 12042.</title>
        <authorList>
            <person name="Sudarsanam P."/>
            <person name="Ley R."/>
            <person name="Guruge J."/>
            <person name="Turnbaugh P.J."/>
            <person name="Mahowald M."/>
            <person name="Liep D."/>
            <person name="Gordon J."/>
        </authorList>
    </citation>
    <scope>NUCLEOTIDE SEQUENCE [LARGE SCALE GENOMIC DNA]</scope>
    <source>
        <strain evidence="1 2">DSM 12042</strain>
    </source>
</reference>
<dbReference type="Proteomes" id="UP000005950">
    <property type="component" value="Unassembled WGS sequence"/>
</dbReference>
<gene>
    <name evidence="1" type="ORF">HOLDEFILI_00198</name>
</gene>
<proteinExistence type="predicted"/>
<dbReference type="STRING" id="545696.HOLDEFILI_00198"/>
<dbReference type="EMBL" id="ACCF01000009">
    <property type="protein sequence ID" value="EEF69622.1"/>
    <property type="molecule type" value="Genomic_DNA"/>
</dbReference>
<protein>
    <submittedName>
        <fullName evidence="1">Uncharacterized protein</fullName>
    </submittedName>
</protein>
<evidence type="ECO:0000313" key="1">
    <source>
        <dbReference type="EMBL" id="EEF69622.1"/>
    </source>
</evidence>
<accession>B9Y323</accession>
<comment type="caution">
    <text evidence="1">The sequence shown here is derived from an EMBL/GenBank/DDBJ whole genome shotgun (WGS) entry which is preliminary data.</text>
</comment>
<sequence length="43" mass="4918">MIEVYAQSGDEATVRFLHAVAYVTGLKKNVVYLRNYPSFQPIQ</sequence>
<dbReference type="AlphaFoldDB" id="B9Y323"/>
<reference evidence="1 2" key="1">
    <citation type="submission" date="2008-12" db="EMBL/GenBank/DDBJ databases">
        <authorList>
            <person name="Fulton L."/>
            <person name="Clifton S."/>
            <person name="Fulton B."/>
            <person name="Xu J."/>
            <person name="Minx P."/>
            <person name="Pepin K.H."/>
            <person name="Johnson M."/>
            <person name="Bhonagiri V."/>
            <person name="Nash W.E."/>
            <person name="Mardis E.R."/>
            <person name="Wilson R.K."/>
        </authorList>
    </citation>
    <scope>NUCLEOTIDE SEQUENCE [LARGE SCALE GENOMIC DNA]</scope>
    <source>
        <strain evidence="1 2">DSM 12042</strain>
    </source>
</reference>
<organism evidence="1 2">
    <name type="scientific">Holdemania filiformis DSM 12042</name>
    <dbReference type="NCBI Taxonomy" id="545696"/>
    <lineage>
        <taxon>Bacteria</taxon>
        <taxon>Bacillati</taxon>
        <taxon>Bacillota</taxon>
        <taxon>Erysipelotrichia</taxon>
        <taxon>Erysipelotrichales</taxon>
        <taxon>Erysipelotrichaceae</taxon>
        <taxon>Holdemania</taxon>
    </lineage>
</organism>
<name>B9Y323_9FIRM</name>